<dbReference type="OrthoDB" id="5932488at2"/>
<dbReference type="InterPro" id="IPR036390">
    <property type="entry name" value="WH_DNA-bd_sf"/>
</dbReference>
<dbReference type="PANTHER" id="PTHR34293">
    <property type="entry name" value="HTH-TYPE TRANSCRIPTIONAL REGULATOR TRMBL2"/>
    <property type="match status" value="1"/>
</dbReference>
<dbReference type="SUPFAM" id="SSF46785">
    <property type="entry name" value="Winged helix' DNA-binding domain"/>
    <property type="match status" value="1"/>
</dbReference>
<dbReference type="InterPro" id="IPR002831">
    <property type="entry name" value="Tscrpt_reg_TrmB_N"/>
</dbReference>
<sequence length="361" mass="39107">MTERSLLAVAGMSEIGERVYLFVLHHGRTHPTDVAERFGIEPAAAAAELERLRHAGLVARSGGSHDAYGAVDPRSSLSSMTDGLLAAVQRIRERIPSLADQYDRSLVLEAEHDRTRVVTDAGAIAAWYVRLQQQAKREVVVFDRPPYVSSPLEPLETVGMARGVTWRAIYTPDSFTRDGAWEETLRLAEQGERARIVASLPVKLVICDESAALLSLSLDGVSKDALVTESAPLVALLYEVFQAYWTRALPLTEQGRRAAAAEPDATDPNATDPNATDPDTSRVATPPGSRRRGAASGSRPATAEEQAILALIGSGLTDEAIAARLDISVRSLRRRSQRLLAELGAENRFQAGVEAARRGWV</sequence>
<evidence type="ECO:0000313" key="4">
    <source>
        <dbReference type="Proteomes" id="UP000186132"/>
    </source>
</evidence>
<dbReference type="PANTHER" id="PTHR34293:SF1">
    <property type="entry name" value="HTH-TYPE TRANSCRIPTIONAL REGULATOR TRMBL2"/>
    <property type="match status" value="1"/>
</dbReference>
<dbReference type="Proteomes" id="UP000186132">
    <property type="component" value="Unassembled WGS sequence"/>
</dbReference>
<dbReference type="InterPro" id="IPR051797">
    <property type="entry name" value="TrmB-like"/>
</dbReference>
<proteinExistence type="predicted"/>
<accession>A0A1M5C3E0</accession>
<dbReference type="InterPro" id="IPR016032">
    <property type="entry name" value="Sig_transdc_resp-reg_C-effctor"/>
</dbReference>
<dbReference type="RefSeq" id="WP_143167903.1">
    <property type="nucleotide sequence ID" value="NZ_FQVU01000001.1"/>
</dbReference>
<evidence type="ECO:0000259" key="2">
    <source>
        <dbReference type="PROSITE" id="PS50043"/>
    </source>
</evidence>
<feature type="domain" description="HTH luxR-type" evidence="2">
    <location>
        <begin position="294"/>
        <end position="359"/>
    </location>
</feature>
<dbReference type="SUPFAM" id="SSF46894">
    <property type="entry name" value="C-terminal effector domain of the bipartite response regulators"/>
    <property type="match status" value="1"/>
</dbReference>
<dbReference type="GO" id="GO:0003677">
    <property type="term" value="F:DNA binding"/>
    <property type="evidence" value="ECO:0007669"/>
    <property type="project" value="InterPro"/>
</dbReference>
<evidence type="ECO:0000313" key="3">
    <source>
        <dbReference type="EMBL" id="SHF49200.1"/>
    </source>
</evidence>
<dbReference type="EMBL" id="FQVU01000001">
    <property type="protein sequence ID" value="SHF49200.1"/>
    <property type="molecule type" value="Genomic_DNA"/>
</dbReference>
<dbReference type="GO" id="GO:0006355">
    <property type="term" value="P:regulation of DNA-templated transcription"/>
    <property type="evidence" value="ECO:0007669"/>
    <property type="project" value="InterPro"/>
</dbReference>
<reference evidence="3 4" key="1">
    <citation type="submission" date="2016-11" db="EMBL/GenBank/DDBJ databases">
        <authorList>
            <person name="Jaros S."/>
            <person name="Januszkiewicz K."/>
            <person name="Wedrychowicz H."/>
        </authorList>
    </citation>
    <scope>NUCLEOTIDE SEQUENCE [LARGE SCALE GENOMIC DNA]</scope>
    <source>
        <strain evidence="3 4">DSM 45627</strain>
    </source>
</reference>
<protein>
    <submittedName>
        <fullName evidence="3">Sugar-specific transcriptional regulator TrmB</fullName>
    </submittedName>
</protein>
<dbReference type="Pfam" id="PF01978">
    <property type="entry name" value="TrmB"/>
    <property type="match status" value="1"/>
</dbReference>
<feature type="region of interest" description="Disordered" evidence="1">
    <location>
        <begin position="256"/>
        <end position="301"/>
    </location>
</feature>
<feature type="compositionally biased region" description="Polar residues" evidence="1">
    <location>
        <begin position="268"/>
        <end position="278"/>
    </location>
</feature>
<dbReference type="PROSITE" id="PS50043">
    <property type="entry name" value="HTH_LUXR_2"/>
    <property type="match status" value="1"/>
</dbReference>
<dbReference type="InterPro" id="IPR000792">
    <property type="entry name" value="Tscrpt_reg_LuxR_C"/>
</dbReference>
<dbReference type="Gene3D" id="1.10.10.10">
    <property type="entry name" value="Winged helix-like DNA-binding domain superfamily/Winged helix DNA-binding domain"/>
    <property type="match status" value="2"/>
</dbReference>
<organism evidence="3 4">
    <name type="scientific">Jatrophihabitans endophyticus</name>
    <dbReference type="NCBI Taxonomy" id="1206085"/>
    <lineage>
        <taxon>Bacteria</taxon>
        <taxon>Bacillati</taxon>
        <taxon>Actinomycetota</taxon>
        <taxon>Actinomycetes</taxon>
        <taxon>Jatrophihabitantales</taxon>
        <taxon>Jatrophihabitantaceae</taxon>
        <taxon>Jatrophihabitans</taxon>
    </lineage>
</organism>
<dbReference type="STRING" id="1206085.SAMN05443575_0087"/>
<dbReference type="AlphaFoldDB" id="A0A1M5C3E0"/>
<evidence type="ECO:0000256" key="1">
    <source>
        <dbReference type="SAM" id="MobiDB-lite"/>
    </source>
</evidence>
<keyword evidence="4" id="KW-1185">Reference proteome</keyword>
<name>A0A1M5C3E0_9ACTN</name>
<dbReference type="InterPro" id="IPR036388">
    <property type="entry name" value="WH-like_DNA-bd_sf"/>
</dbReference>
<dbReference type="SMART" id="SM00421">
    <property type="entry name" value="HTH_LUXR"/>
    <property type="match status" value="1"/>
</dbReference>
<gene>
    <name evidence="3" type="ORF">SAMN05443575_0087</name>
</gene>